<evidence type="ECO:0000313" key="2">
    <source>
        <dbReference type="EMBL" id="KAI5619632.1"/>
    </source>
</evidence>
<reference evidence="2" key="1">
    <citation type="submission" date="2018-07" db="EMBL/GenBank/DDBJ databases">
        <title>Comparative genomics of catfishes provides insights into carnivory and benthic adaptation.</title>
        <authorList>
            <person name="Zhang Y."/>
            <person name="Wang D."/>
            <person name="Peng Z."/>
            <person name="Zheng S."/>
            <person name="Shao F."/>
            <person name="Tao W."/>
        </authorList>
    </citation>
    <scope>NUCLEOTIDE SEQUENCE</scope>
    <source>
        <strain evidence="2">Chongqing</strain>
    </source>
</reference>
<evidence type="ECO:0000313" key="3">
    <source>
        <dbReference type="Proteomes" id="UP001205998"/>
    </source>
</evidence>
<keyword evidence="2" id="KW-0966">Cell projection</keyword>
<keyword evidence="2" id="KW-0969">Cilium</keyword>
<feature type="region of interest" description="Disordered" evidence="1">
    <location>
        <begin position="377"/>
        <end position="412"/>
    </location>
</feature>
<dbReference type="Gene3D" id="2.60.40.10">
    <property type="entry name" value="Immunoglobulins"/>
    <property type="match status" value="1"/>
</dbReference>
<accession>A0AAD5FL64</accession>
<dbReference type="Proteomes" id="UP001205998">
    <property type="component" value="Unassembled WGS sequence"/>
</dbReference>
<evidence type="ECO:0000256" key="1">
    <source>
        <dbReference type="SAM" id="MobiDB-lite"/>
    </source>
</evidence>
<gene>
    <name evidence="2" type="ORF">C0J50_20811</name>
</gene>
<feature type="compositionally biased region" description="Basic and acidic residues" evidence="1">
    <location>
        <begin position="377"/>
        <end position="400"/>
    </location>
</feature>
<protein>
    <submittedName>
        <fullName evidence="2">Cilia- and flagella-associated protein 221</fullName>
    </submittedName>
</protein>
<dbReference type="GO" id="GO:0003341">
    <property type="term" value="P:cilium movement"/>
    <property type="evidence" value="ECO:0007669"/>
    <property type="project" value="InterPro"/>
</dbReference>
<dbReference type="AlphaFoldDB" id="A0AAD5FL64"/>
<dbReference type="PANTHER" id="PTHR46500:SF1">
    <property type="entry name" value="CILIA- AND FLAGELLA-ASSOCIATED PROTEIN 221"/>
    <property type="match status" value="1"/>
</dbReference>
<dbReference type="GO" id="GO:0097729">
    <property type="term" value="C:9+2 motile cilium"/>
    <property type="evidence" value="ECO:0007669"/>
    <property type="project" value="TreeGrafter"/>
</dbReference>
<organism evidence="2 3">
    <name type="scientific">Silurus asotus</name>
    <name type="common">Amur catfish</name>
    <name type="synonym">Parasilurus asotus</name>
    <dbReference type="NCBI Taxonomy" id="30991"/>
    <lineage>
        <taxon>Eukaryota</taxon>
        <taxon>Metazoa</taxon>
        <taxon>Chordata</taxon>
        <taxon>Craniata</taxon>
        <taxon>Vertebrata</taxon>
        <taxon>Euteleostomi</taxon>
        <taxon>Actinopterygii</taxon>
        <taxon>Neopterygii</taxon>
        <taxon>Teleostei</taxon>
        <taxon>Ostariophysi</taxon>
        <taxon>Siluriformes</taxon>
        <taxon>Siluridae</taxon>
        <taxon>Silurus</taxon>
    </lineage>
</organism>
<comment type="caution">
    <text evidence="2">The sequence shown here is derived from an EMBL/GenBank/DDBJ whole genome shotgun (WGS) entry which is preliminary data.</text>
</comment>
<dbReference type="GO" id="GO:0044458">
    <property type="term" value="P:motile cilium assembly"/>
    <property type="evidence" value="ECO:0007669"/>
    <property type="project" value="TreeGrafter"/>
</dbReference>
<dbReference type="EMBL" id="MU551665">
    <property type="protein sequence ID" value="KAI5619632.1"/>
    <property type="molecule type" value="Genomic_DNA"/>
</dbReference>
<dbReference type="InterPro" id="IPR029676">
    <property type="entry name" value="CFAP221"/>
</dbReference>
<keyword evidence="3" id="KW-1185">Reference proteome</keyword>
<dbReference type="PANTHER" id="PTHR46500">
    <property type="entry name" value="CILIA- AND FLAGELLA-ASSOCIATED PROTEIN 221"/>
    <property type="match status" value="1"/>
</dbReference>
<sequence length="489" mass="56418">MEVVQQTPNSEKKKTNLPLVQLVEETRRTPKVSHHLLETKIFAKVKSNNVIEVEPSELHFSGFEVGKEYRKVVKIINISTKVIRIHVIPPETKYFQTEHTPMSRLVPGLAHTITVHFRPNEWRYFFDSIRIHCKEEENLLVNVHAYPVIDDLNIPPQIDLSPVPLGQRQVQLGDDLFSEEQKIKILQEQEVAASEYMMNKDMGGEEMDIDQTCRKLSSHRVVHCAEEHPDSTPEFSVYESNQLESRSRVLRLFQQTVRKVILQVRINKRLLLLRELVSSMKKQSGDEENIEEEQQLLDASPEKLLPYMSPVFPSTDQPEETAITKLNVPVEQTEEDLTSTIPLFNLKVPQHYKQMNYQKVAVIDSESSFVPIKQLRKGDQPDRRTDCNRKADSPYHDFNRDGSAAEPGFGFPPEAQYRSSRLRTVDARSCERGCATVLSERKGIPGSFLQGEKRIGRIPVEHRHVFEGKFFPVPLRTSHDLLLYFPPLR</sequence>
<dbReference type="InterPro" id="IPR013783">
    <property type="entry name" value="Ig-like_fold"/>
</dbReference>
<name>A0AAD5FL64_SILAS</name>
<keyword evidence="2" id="KW-0282">Flagellum</keyword>
<dbReference type="Pfam" id="PF24771">
    <property type="entry name" value="Ig_CFAP74_1st"/>
    <property type="match status" value="1"/>
</dbReference>
<proteinExistence type="predicted"/>